<keyword evidence="3" id="KW-1003">Cell membrane</keyword>
<feature type="domain" description="Tripartite ATP-independent periplasmic transporters DctQ component" evidence="10">
    <location>
        <begin position="23"/>
        <end position="150"/>
    </location>
</feature>
<evidence type="ECO:0000259" key="10">
    <source>
        <dbReference type="Pfam" id="PF04290"/>
    </source>
</evidence>
<gene>
    <name evidence="11" type="primary">yiaM_1</name>
    <name evidence="11" type="ORF">ERS852582_01027</name>
</gene>
<feature type="transmembrane region" description="Helical" evidence="9">
    <location>
        <begin position="12"/>
        <end position="32"/>
    </location>
</feature>
<proteinExistence type="inferred from homology"/>
<dbReference type="PANTHER" id="PTHR35011:SF2">
    <property type="entry name" value="2,3-DIKETO-L-GULONATE TRAP TRANSPORTER SMALL PERMEASE PROTEIN YIAM"/>
    <property type="match status" value="1"/>
</dbReference>
<comment type="subcellular location">
    <subcellularLocation>
        <location evidence="1">Cell inner membrane</location>
        <topology evidence="1">Multi-pass membrane protein</topology>
    </subcellularLocation>
</comment>
<evidence type="ECO:0000256" key="2">
    <source>
        <dbReference type="ARBA" id="ARBA00022448"/>
    </source>
</evidence>
<dbReference type="RefSeq" id="WP_055185617.1">
    <property type="nucleotide sequence ID" value="NZ_CYXN01000005.1"/>
</dbReference>
<dbReference type="PANTHER" id="PTHR35011">
    <property type="entry name" value="2,3-DIKETO-L-GULONATE TRAP TRANSPORTER SMALL PERMEASE PROTEIN YIAM"/>
    <property type="match status" value="1"/>
</dbReference>
<evidence type="ECO:0000256" key="3">
    <source>
        <dbReference type="ARBA" id="ARBA00022475"/>
    </source>
</evidence>
<evidence type="ECO:0000313" key="12">
    <source>
        <dbReference type="Proteomes" id="UP000095649"/>
    </source>
</evidence>
<accession>A0A173SG67</accession>
<dbReference type="AlphaFoldDB" id="A0A173SG67"/>
<keyword evidence="4" id="KW-0997">Cell inner membrane</keyword>
<dbReference type="Proteomes" id="UP000095649">
    <property type="component" value="Unassembled WGS sequence"/>
</dbReference>
<keyword evidence="6 9" id="KW-1133">Transmembrane helix</keyword>
<feature type="transmembrane region" description="Helical" evidence="9">
    <location>
        <begin position="128"/>
        <end position="146"/>
    </location>
</feature>
<feature type="transmembrane region" description="Helical" evidence="9">
    <location>
        <begin position="86"/>
        <end position="108"/>
    </location>
</feature>
<evidence type="ECO:0000256" key="7">
    <source>
        <dbReference type="ARBA" id="ARBA00023136"/>
    </source>
</evidence>
<reference evidence="11 12" key="1">
    <citation type="submission" date="2015-09" db="EMBL/GenBank/DDBJ databases">
        <authorList>
            <consortium name="Pathogen Informatics"/>
        </authorList>
    </citation>
    <scope>NUCLEOTIDE SEQUENCE [LARGE SCALE GENOMIC DNA]</scope>
    <source>
        <strain evidence="11 12">2789STDY5834970</strain>
    </source>
</reference>
<dbReference type="GO" id="GO:0022857">
    <property type="term" value="F:transmembrane transporter activity"/>
    <property type="evidence" value="ECO:0007669"/>
    <property type="project" value="TreeGrafter"/>
</dbReference>
<keyword evidence="2" id="KW-0813">Transport</keyword>
<evidence type="ECO:0000256" key="6">
    <source>
        <dbReference type="ARBA" id="ARBA00022989"/>
    </source>
</evidence>
<evidence type="ECO:0000313" key="11">
    <source>
        <dbReference type="EMBL" id="CUM89564.1"/>
    </source>
</evidence>
<dbReference type="EMBL" id="CYXN01000005">
    <property type="protein sequence ID" value="CUM89564.1"/>
    <property type="molecule type" value="Genomic_DNA"/>
</dbReference>
<evidence type="ECO:0000256" key="8">
    <source>
        <dbReference type="ARBA" id="ARBA00038436"/>
    </source>
</evidence>
<comment type="similarity">
    <text evidence="8">Belongs to the TRAP transporter small permease family.</text>
</comment>
<organism evidence="11 12">
    <name type="scientific">Faecalibacterium prausnitzii</name>
    <dbReference type="NCBI Taxonomy" id="853"/>
    <lineage>
        <taxon>Bacteria</taxon>
        <taxon>Bacillati</taxon>
        <taxon>Bacillota</taxon>
        <taxon>Clostridia</taxon>
        <taxon>Eubacteriales</taxon>
        <taxon>Oscillospiraceae</taxon>
        <taxon>Faecalibacterium</taxon>
    </lineage>
</organism>
<evidence type="ECO:0000256" key="9">
    <source>
        <dbReference type="SAM" id="Phobius"/>
    </source>
</evidence>
<evidence type="ECO:0000256" key="5">
    <source>
        <dbReference type="ARBA" id="ARBA00022692"/>
    </source>
</evidence>
<keyword evidence="5 9" id="KW-0812">Transmembrane</keyword>
<keyword evidence="7 9" id="KW-0472">Membrane</keyword>
<sequence length="184" mass="20199">MEKLRNTLNKVLNLLAGLSMTVMVVLTTYQVIVRYIFNSPSTWSEELVGYLFGWSTMLGATIVSGERGHMNIPVLVDRFNPTMRKAFHIFAEVIAFLFSATILVFGGFQVSQLAMGQQTSSLGVAVGVFYWVMPICGVIILVYSVLNIIGIANGSICLDTPEDANFAKAEAEMAADTDKENKED</sequence>
<evidence type="ECO:0000256" key="1">
    <source>
        <dbReference type="ARBA" id="ARBA00004429"/>
    </source>
</evidence>
<dbReference type="GO" id="GO:0005886">
    <property type="term" value="C:plasma membrane"/>
    <property type="evidence" value="ECO:0007669"/>
    <property type="project" value="UniProtKB-SubCell"/>
</dbReference>
<evidence type="ECO:0000256" key="4">
    <source>
        <dbReference type="ARBA" id="ARBA00022519"/>
    </source>
</evidence>
<protein>
    <submittedName>
        <fullName evidence="11">2,3-diketo-L-gulonate TRAP transporter small permease protein yiaM</fullName>
    </submittedName>
</protein>
<name>A0A173SG67_9FIRM</name>
<dbReference type="GO" id="GO:0015740">
    <property type="term" value="P:C4-dicarboxylate transport"/>
    <property type="evidence" value="ECO:0007669"/>
    <property type="project" value="TreeGrafter"/>
</dbReference>
<dbReference type="Pfam" id="PF04290">
    <property type="entry name" value="DctQ"/>
    <property type="match status" value="1"/>
</dbReference>
<dbReference type="InterPro" id="IPR055348">
    <property type="entry name" value="DctQ"/>
</dbReference>
<dbReference type="OrthoDB" id="9814265at2"/>
<feature type="transmembrane region" description="Helical" evidence="9">
    <location>
        <begin position="47"/>
        <end position="65"/>
    </location>
</feature>
<dbReference type="InterPro" id="IPR007387">
    <property type="entry name" value="TRAP_DctQ"/>
</dbReference>